<name>A0ABN3WCQ1_9ACTN</name>
<comment type="similarity">
    <text evidence="1 3">Belongs to the short-chain dehydrogenases/reductases (SDR) family.</text>
</comment>
<evidence type="ECO:0000256" key="4">
    <source>
        <dbReference type="SAM" id="MobiDB-lite"/>
    </source>
</evidence>
<proteinExistence type="inferred from homology"/>
<accession>A0ABN3WCQ1</accession>
<feature type="domain" description="Ketoreductase" evidence="5">
    <location>
        <begin position="39"/>
        <end position="218"/>
    </location>
</feature>
<evidence type="ECO:0000313" key="7">
    <source>
        <dbReference type="Proteomes" id="UP001501423"/>
    </source>
</evidence>
<keyword evidence="7" id="KW-1185">Reference proteome</keyword>
<gene>
    <name evidence="6" type="ORF">GCM10010478_07620</name>
</gene>
<evidence type="ECO:0000256" key="1">
    <source>
        <dbReference type="ARBA" id="ARBA00006484"/>
    </source>
</evidence>
<dbReference type="SMART" id="SM00822">
    <property type="entry name" value="PKS_KR"/>
    <property type="match status" value="1"/>
</dbReference>
<sequence length="283" mass="29740">MPHAPPSRAGTAGASDARTPALLPDGVREPPGAAAQRPGTALVTGASSGIGAAVARRLSAEGWRLVLSGRNAGRLAETAAHAAAAVFPEDLTRPAAERRLTRFALDEVGRLDLLVACAGVGWAGDFTTMTRRSFDEVMEVNLLTTLRLVRQVLPHMVEAGSGRVVLVGSLAGAVGVRGEAVYSASKAAVAVFADALRYELRGTGVGVSLVVPGVVDTPFFERRGTPYARTRPRPVPPERVADAVWRAAVRGRDEVYVPAWLRLPARVRGVAPGLYRRLAATFG</sequence>
<evidence type="ECO:0000313" key="6">
    <source>
        <dbReference type="EMBL" id="GAA2911402.1"/>
    </source>
</evidence>
<dbReference type="SUPFAM" id="SSF51735">
    <property type="entry name" value="NAD(P)-binding Rossmann-fold domains"/>
    <property type="match status" value="1"/>
</dbReference>
<dbReference type="InterPro" id="IPR036291">
    <property type="entry name" value="NAD(P)-bd_dom_sf"/>
</dbReference>
<dbReference type="PANTHER" id="PTHR44196">
    <property type="entry name" value="DEHYDROGENASE/REDUCTASE SDR FAMILY MEMBER 7B"/>
    <property type="match status" value="1"/>
</dbReference>
<dbReference type="Gene3D" id="3.40.50.720">
    <property type="entry name" value="NAD(P)-binding Rossmann-like Domain"/>
    <property type="match status" value="1"/>
</dbReference>
<comment type="caution">
    <text evidence="6">The sequence shown here is derived from an EMBL/GenBank/DDBJ whole genome shotgun (WGS) entry which is preliminary data.</text>
</comment>
<dbReference type="PRINTS" id="PR00081">
    <property type="entry name" value="GDHRDH"/>
</dbReference>
<dbReference type="InterPro" id="IPR057326">
    <property type="entry name" value="KR_dom"/>
</dbReference>
<dbReference type="InterPro" id="IPR020904">
    <property type="entry name" value="Sc_DH/Rdtase_CS"/>
</dbReference>
<dbReference type="PRINTS" id="PR00080">
    <property type="entry name" value="SDRFAMILY"/>
</dbReference>
<reference evidence="6 7" key="1">
    <citation type="journal article" date="2019" name="Int. J. Syst. Evol. Microbiol.">
        <title>The Global Catalogue of Microorganisms (GCM) 10K type strain sequencing project: providing services to taxonomists for standard genome sequencing and annotation.</title>
        <authorList>
            <consortium name="The Broad Institute Genomics Platform"/>
            <consortium name="The Broad Institute Genome Sequencing Center for Infectious Disease"/>
            <person name="Wu L."/>
            <person name="Ma J."/>
        </authorList>
    </citation>
    <scope>NUCLEOTIDE SEQUENCE [LARGE SCALE GENOMIC DNA]</scope>
    <source>
        <strain evidence="6 7">JCM 9650</strain>
    </source>
</reference>
<dbReference type="CDD" id="cd05233">
    <property type="entry name" value="SDR_c"/>
    <property type="match status" value="1"/>
</dbReference>
<evidence type="ECO:0000256" key="2">
    <source>
        <dbReference type="ARBA" id="ARBA00023002"/>
    </source>
</evidence>
<dbReference type="PANTHER" id="PTHR44196:SF1">
    <property type="entry name" value="DEHYDROGENASE_REDUCTASE SDR FAMILY MEMBER 7B"/>
    <property type="match status" value="1"/>
</dbReference>
<keyword evidence="2" id="KW-0560">Oxidoreductase</keyword>
<dbReference type="RefSeq" id="WP_346087679.1">
    <property type="nucleotide sequence ID" value="NZ_BAAAVA010000005.1"/>
</dbReference>
<organism evidence="6 7">
    <name type="scientific">Streptomyces erythrogriseus</name>
    <dbReference type="NCBI Taxonomy" id="284027"/>
    <lineage>
        <taxon>Bacteria</taxon>
        <taxon>Bacillati</taxon>
        <taxon>Actinomycetota</taxon>
        <taxon>Actinomycetes</taxon>
        <taxon>Kitasatosporales</taxon>
        <taxon>Streptomycetaceae</taxon>
        <taxon>Streptomyces</taxon>
        <taxon>Streptomyces griseoincarnatus group</taxon>
    </lineage>
</organism>
<protein>
    <submittedName>
        <fullName evidence="6">SDR family NAD(P)-dependent oxidoreductase</fullName>
    </submittedName>
</protein>
<dbReference type="EMBL" id="BAAAVA010000005">
    <property type="protein sequence ID" value="GAA2911402.1"/>
    <property type="molecule type" value="Genomic_DNA"/>
</dbReference>
<feature type="region of interest" description="Disordered" evidence="4">
    <location>
        <begin position="1"/>
        <end position="39"/>
    </location>
</feature>
<dbReference type="Proteomes" id="UP001501423">
    <property type="component" value="Unassembled WGS sequence"/>
</dbReference>
<evidence type="ECO:0000259" key="5">
    <source>
        <dbReference type="SMART" id="SM00822"/>
    </source>
</evidence>
<dbReference type="Pfam" id="PF00106">
    <property type="entry name" value="adh_short"/>
    <property type="match status" value="1"/>
</dbReference>
<evidence type="ECO:0000256" key="3">
    <source>
        <dbReference type="RuleBase" id="RU000363"/>
    </source>
</evidence>
<dbReference type="InterPro" id="IPR002347">
    <property type="entry name" value="SDR_fam"/>
</dbReference>
<dbReference type="PROSITE" id="PS00061">
    <property type="entry name" value="ADH_SHORT"/>
    <property type="match status" value="1"/>
</dbReference>